<sequence length="115" mass="12576">MPSLAFAIPVLPGKTDADREAMGSCWRGERRAAYEDARRRAGVTKEAVWIQATPNGDLAVVYLEADDLEAAFNTIGESGEPFDQWFRDHVEDVHGISLADGLPTPEPILDYDSGV</sequence>
<protein>
    <submittedName>
        <fullName evidence="1">Uncharacterized protein</fullName>
    </submittedName>
</protein>
<evidence type="ECO:0000313" key="1">
    <source>
        <dbReference type="EMBL" id="QBR91488.1"/>
    </source>
</evidence>
<name>A0A4P7GHU5_9ACTN</name>
<dbReference type="AlphaFoldDB" id="A0A4P7GHU5"/>
<reference evidence="1 2" key="1">
    <citation type="submission" date="2019-03" db="EMBL/GenBank/DDBJ databases">
        <title>Three New Species of Nocardioides, Nocardioides euryhalodurans sp. nov., Nocardioides seonyuensis sp. nov. and Nocardioides eburneoflavus sp. nov., Iolated from Soil.</title>
        <authorList>
            <person name="Roh S.G."/>
            <person name="Lee C."/>
            <person name="Kim M.-K."/>
            <person name="Kim S.B."/>
        </authorList>
    </citation>
    <scope>NUCLEOTIDE SEQUENCE [LARGE SCALE GENOMIC DNA]</scope>
    <source>
        <strain evidence="1 2">MMS17-SY117</strain>
    </source>
</reference>
<dbReference type="KEGG" id="noy:EXE57_03805"/>
<dbReference type="Proteomes" id="UP000294894">
    <property type="component" value="Chromosome"/>
</dbReference>
<organism evidence="1 2">
    <name type="scientific">Nocardioides euryhalodurans</name>
    <dbReference type="NCBI Taxonomy" id="2518370"/>
    <lineage>
        <taxon>Bacteria</taxon>
        <taxon>Bacillati</taxon>
        <taxon>Actinomycetota</taxon>
        <taxon>Actinomycetes</taxon>
        <taxon>Propionibacteriales</taxon>
        <taxon>Nocardioidaceae</taxon>
        <taxon>Nocardioides</taxon>
    </lineage>
</organism>
<keyword evidence="2" id="KW-1185">Reference proteome</keyword>
<dbReference type="RefSeq" id="WP_135074154.1">
    <property type="nucleotide sequence ID" value="NZ_CP038267.1"/>
</dbReference>
<dbReference type="OrthoDB" id="1121820at2"/>
<proteinExistence type="predicted"/>
<dbReference type="EMBL" id="CP038267">
    <property type="protein sequence ID" value="QBR91488.1"/>
    <property type="molecule type" value="Genomic_DNA"/>
</dbReference>
<gene>
    <name evidence="1" type="ORF">EXE57_03805</name>
</gene>
<evidence type="ECO:0000313" key="2">
    <source>
        <dbReference type="Proteomes" id="UP000294894"/>
    </source>
</evidence>
<accession>A0A4P7GHU5</accession>